<feature type="region of interest" description="Disordered" evidence="1">
    <location>
        <begin position="41"/>
        <end position="68"/>
    </location>
</feature>
<sequence length="115" mass="13155">LCSTLRESSHACAVVLSERLQIYFRHNIRIKSELTLSRYKAKPTTSPKVAKSWGTESARSSQEDNTEARKQAAVAPMNLQQLYMRTYQTSSVSVARYVRFISTTHFSMTLLFMTQ</sequence>
<accession>A0A1W0A250</accession>
<dbReference type="EMBL" id="JNBS01000630">
    <property type="protein sequence ID" value="OQS04345.1"/>
    <property type="molecule type" value="Genomic_DNA"/>
</dbReference>
<dbReference type="AlphaFoldDB" id="A0A1W0A250"/>
<protein>
    <submittedName>
        <fullName evidence="2">Uncharacterized protein</fullName>
    </submittedName>
</protein>
<feature type="non-terminal residue" evidence="2">
    <location>
        <position position="1"/>
    </location>
</feature>
<gene>
    <name evidence="2" type="ORF">THRCLA_20911</name>
</gene>
<evidence type="ECO:0000256" key="1">
    <source>
        <dbReference type="SAM" id="MobiDB-lite"/>
    </source>
</evidence>
<evidence type="ECO:0000313" key="2">
    <source>
        <dbReference type="EMBL" id="OQS04345.1"/>
    </source>
</evidence>
<reference evidence="2 3" key="1">
    <citation type="journal article" date="2014" name="Genome Biol. Evol.">
        <title>The secreted proteins of Achlya hypogyna and Thraustotheca clavata identify the ancestral oomycete secretome and reveal gene acquisitions by horizontal gene transfer.</title>
        <authorList>
            <person name="Misner I."/>
            <person name="Blouin N."/>
            <person name="Leonard G."/>
            <person name="Richards T.A."/>
            <person name="Lane C.E."/>
        </authorList>
    </citation>
    <scope>NUCLEOTIDE SEQUENCE [LARGE SCALE GENOMIC DNA]</scope>
    <source>
        <strain evidence="2 3">ATCC 34112</strain>
    </source>
</reference>
<evidence type="ECO:0000313" key="3">
    <source>
        <dbReference type="Proteomes" id="UP000243217"/>
    </source>
</evidence>
<dbReference type="Proteomes" id="UP000243217">
    <property type="component" value="Unassembled WGS sequence"/>
</dbReference>
<organism evidence="2 3">
    <name type="scientific">Thraustotheca clavata</name>
    <dbReference type="NCBI Taxonomy" id="74557"/>
    <lineage>
        <taxon>Eukaryota</taxon>
        <taxon>Sar</taxon>
        <taxon>Stramenopiles</taxon>
        <taxon>Oomycota</taxon>
        <taxon>Saprolegniomycetes</taxon>
        <taxon>Saprolegniales</taxon>
        <taxon>Achlyaceae</taxon>
        <taxon>Thraustotheca</taxon>
    </lineage>
</organism>
<keyword evidence="3" id="KW-1185">Reference proteome</keyword>
<comment type="caution">
    <text evidence="2">The sequence shown here is derived from an EMBL/GenBank/DDBJ whole genome shotgun (WGS) entry which is preliminary data.</text>
</comment>
<name>A0A1W0A250_9STRA</name>
<proteinExistence type="predicted"/>